<proteinExistence type="inferred from homology"/>
<feature type="region of interest" description="Disordered" evidence="4">
    <location>
        <begin position="200"/>
        <end position="231"/>
    </location>
</feature>
<sequence length="862" mass="96683">MAQRQTKSNTLPTRSDNEVEIRRELGDWKRVLELLESTKGKGTTNAEPLMNFLYGESRLEQWLEEHQPTEKYISKARSTLIDVKKTILLCLSQTGDQSGLRTDAHILLAKINYASALFEETLEELEKSKFEQIDAVAQTVRNLQLMAEANAMKAHCIEKVGRSWKGCNGMSEAERKKESTRLYLKSADLAIAHFQQLEKVAQQTSTPTSSTAPPPPMATSPSPNPLSNHPTLEKKRASSLLDYAIRRGPTLLLEDGRSEEAVKRIHWMLRSQESQLFAPIRLILSRRLVEVLLRLKWNPSSLPTISVDTLRPKYHVGAKIFDPANVWEEVFLVLLLAEGMVVRDGVLNQAPEFAKARKLANLNAASVFNLLALTAARWGQYSLVNESMDKALKFSFEEPHLWKQYGLSFHASGHITRRSIATLVEAYKLNPKCTSLLLMAAKEQFTRLNVKSGLDFVHQAKKKEEDWKQKLASRVLLYEGIGYFLQSFEKFMHQQRCERLDASLGVMHEASELDPHDYLTLHWLARINAWKGSTNEAFAVAIRALRVFPFHLPTLQLVVLLLSAQKSYSDGLAIVEETLDEYPEHLGFLQLKAALEEKILGPEVALGTLKQMLVIWKKLFDDGNFPLRCDSPDSRYPGGGMGTLQLPSPTDKESVSAASFRAAPSMTGSSTNTATLTGGFRADAALSEIASSISIHNSVLHSTTQSELAWAAQINIWLMITDIYLKLDQPNQAVSSLDEASQISYTHPDVLYYRGQVAEYCKEYSEARIAYESAIAVRPTHIRALQSLALMQHYFGSHRLAEKTLQDALKLDPYEHHTWYNLGKVLEALGECSEAGDCMATALEIEAIAPILPYSIIPVCFE</sequence>
<name>A0A226ECJ4_FOLCA</name>
<dbReference type="STRING" id="158441.A0A226ECJ4"/>
<dbReference type="Gene3D" id="1.25.40.10">
    <property type="entry name" value="Tetratricopeptide repeat domain"/>
    <property type="match status" value="2"/>
</dbReference>
<dbReference type="SUPFAM" id="SSF48452">
    <property type="entry name" value="TPR-like"/>
    <property type="match status" value="2"/>
</dbReference>
<dbReference type="GO" id="GO:0005886">
    <property type="term" value="C:plasma membrane"/>
    <property type="evidence" value="ECO:0007669"/>
    <property type="project" value="TreeGrafter"/>
</dbReference>
<dbReference type="PROSITE" id="PS50005">
    <property type="entry name" value="TPR"/>
    <property type="match status" value="1"/>
</dbReference>
<protein>
    <submittedName>
        <fullName evidence="6">Tetratricopeptide repeat protein 7B</fullName>
    </submittedName>
</protein>
<dbReference type="InterPro" id="IPR045819">
    <property type="entry name" value="TTC7_N"/>
</dbReference>
<dbReference type="InterPro" id="IPR011990">
    <property type="entry name" value="TPR-like_helical_dom_sf"/>
</dbReference>
<keyword evidence="3" id="KW-0802">TPR repeat</keyword>
<organism evidence="6 7">
    <name type="scientific">Folsomia candida</name>
    <name type="common">Springtail</name>
    <dbReference type="NCBI Taxonomy" id="158441"/>
    <lineage>
        <taxon>Eukaryota</taxon>
        <taxon>Metazoa</taxon>
        <taxon>Ecdysozoa</taxon>
        <taxon>Arthropoda</taxon>
        <taxon>Hexapoda</taxon>
        <taxon>Collembola</taxon>
        <taxon>Entomobryomorpha</taxon>
        <taxon>Isotomoidea</taxon>
        <taxon>Isotomidae</taxon>
        <taxon>Proisotominae</taxon>
        <taxon>Folsomia</taxon>
    </lineage>
</organism>
<dbReference type="InterPro" id="IPR051722">
    <property type="entry name" value="Endocytosis_PI4K-reg_protein"/>
</dbReference>
<dbReference type="InterPro" id="IPR019734">
    <property type="entry name" value="TPR_rpt"/>
</dbReference>
<evidence type="ECO:0000256" key="2">
    <source>
        <dbReference type="ARBA" id="ARBA00038251"/>
    </source>
</evidence>
<dbReference type="EMBL" id="LNIX01000004">
    <property type="protein sequence ID" value="OXA55295.1"/>
    <property type="molecule type" value="Genomic_DNA"/>
</dbReference>
<keyword evidence="7" id="KW-1185">Reference proteome</keyword>
<evidence type="ECO:0000259" key="5">
    <source>
        <dbReference type="Pfam" id="PF19440"/>
    </source>
</evidence>
<dbReference type="GO" id="GO:0072659">
    <property type="term" value="P:protein localization to plasma membrane"/>
    <property type="evidence" value="ECO:0007669"/>
    <property type="project" value="TreeGrafter"/>
</dbReference>
<dbReference type="OMA" id="EYYLACQ"/>
<comment type="function">
    <text evidence="1">Involved in endocytosis.</text>
</comment>
<reference evidence="6 7" key="1">
    <citation type="submission" date="2015-12" db="EMBL/GenBank/DDBJ databases">
        <title>The genome of Folsomia candida.</title>
        <authorList>
            <person name="Faddeeva A."/>
            <person name="Derks M.F."/>
            <person name="Anvar Y."/>
            <person name="Smit S."/>
            <person name="Van Straalen N."/>
            <person name="Roelofs D."/>
        </authorList>
    </citation>
    <scope>NUCLEOTIDE SEQUENCE [LARGE SCALE GENOMIC DNA]</scope>
    <source>
        <strain evidence="6 7">VU population</strain>
        <tissue evidence="6">Whole body</tissue>
    </source>
</reference>
<dbReference type="Pfam" id="PF19440">
    <property type="entry name" value="TTC7_N"/>
    <property type="match status" value="1"/>
</dbReference>
<dbReference type="SMART" id="SM00028">
    <property type="entry name" value="TPR"/>
    <property type="match status" value="4"/>
</dbReference>
<evidence type="ECO:0000313" key="6">
    <source>
        <dbReference type="EMBL" id="OXA55295.1"/>
    </source>
</evidence>
<accession>A0A226ECJ4</accession>
<evidence type="ECO:0000313" key="7">
    <source>
        <dbReference type="Proteomes" id="UP000198287"/>
    </source>
</evidence>
<dbReference type="PANTHER" id="PTHR23083">
    <property type="entry name" value="TETRATRICOPEPTIDE REPEAT PROTEIN, TPR"/>
    <property type="match status" value="1"/>
</dbReference>
<evidence type="ECO:0000256" key="3">
    <source>
        <dbReference type="PROSITE-ProRule" id="PRU00339"/>
    </source>
</evidence>
<comment type="caution">
    <text evidence="6">The sequence shown here is derived from an EMBL/GenBank/DDBJ whole genome shotgun (WGS) entry which is preliminary data.</text>
</comment>
<evidence type="ECO:0000256" key="4">
    <source>
        <dbReference type="SAM" id="MobiDB-lite"/>
    </source>
</evidence>
<feature type="compositionally biased region" description="Pro residues" evidence="4">
    <location>
        <begin position="212"/>
        <end position="224"/>
    </location>
</feature>
<comment type="similarity">
    <text evidence="2">Belongs to the YPP1 family.</text>
</comment>
<feature type="domain" description="Tetratricopeptide repeat protein 7 N-terminal" evidence="5">
    <location>
        <begin position="13"/>
        <end position="387"/>
    </location>
</feature>
<gene>
    <name evidence="6" type="ORF">Fcan01_09562</name>
</gene>
<dbReference type="GO" id="GO:0046854">
    <property type="term" value="P:phosphatidylinositol phosphate biosynthetic process"/>
    <property type="evidence" value="ECO:0007669"/>
    <property type="project" value="TreeGrafter"/>
</dbReference>
<evidence type="ECO:0000256" key="1">
    <source>
        <dbReference type="ARBA" id="ARBA00002550"/>
    </source>
</evidence>
<dbReference type="AlphaFoldDB" id="A0A226ECJ4"/>
<feature type="repeat" description="TPR" evidence="3">
    <location>
        <begin position="748"/>
        <end position="781"/>
    </location>
</feature>
<dbReference type="PANTHER" id="PTHR23083:SF464">
    <property type="entry name" value="TETRATRICOPEPTIDE REPEAT DOMAIN 7, ISOFORM A"/>
    <property type="match status" value="1"/>
</dbReference>
<dbReference type="Proteomes" id="UP000198287">
    <property type="component" value="Unassembled WGS sequence"/>
</dbReference>
<dbReference type="OrthoDB" id="29013at2759"/>